<feature type="domain" description="Luciferase-like" evidence="2">
    <location>
        <begin position="9"/>
        <end position="201"/>
    </location>
</feature>
<reference evidence="3 4" key="1">
    <citation type="submission" date="2021-10" db="EMBL/GenBank/DDBJ databases">
        <title>Streptomyces gossypii sp. nov., isolated from soil collected from cotton field.</title>
        <authorList>
            <person name="Ge X."/>
            <person name="Chen X."/>
            <person name="Liu W."/>
        </authorList>
    </citation>
    <scope>NUCLEOTIDE SEQUENCE [LARGE SCALE GENOMIC DNA]</scope>
    <source>
        <strain evidence="3 4">N2-109</strain>
    </source>
</reference>
<dbReference type="EMBL" id="JAJAGO010000007">
    <property type="protein sequence ID" value="MCT2591627.1"/>
    <property type="molecule type" value="Genomic_DNA"/>
</dbReference>
<keyword evidence="1 3" id="KW-0560">Oxidoreductase</keyword>
<dbReference type="CDD" id="cd01097">
    <property type="entry name" value="Tetrahydromethanopterin_reductase"/>
    <property type="match status" value="1"/>
</dbReference>
<keyword evidence="4" id="KW-1185">Reference proteome</keyword>
<dbReference type="EC" id="1.-.-.-" evidence="3"/>
<dbReference type="SUPFAM" id="SSF51679">
    <property type="entry name" value="Bacterial luciferase-like"/>
    <property type="match status" value="1"/>
</dbReference>
<comment type="caution">
    <text evidence="3">The sequence shown here is derived from an EMBL/GenBank/DDBJ whole genome shotgun (WGS) entry which is preliminary data.</text>
</comment>
<dbReference type="PANTHER" id="PTHR43244">
    <property type="match status" value="1"/>
</dbReference>
<dbReference type="Proteomes" id="UP001156389">
    <property type="component" value="Unassembled WGS sequence"/>
</dbReference>
<evidence type="ECO:0000259" key="2">
    <source>
        <dbReference type="Pfam" id="PF00296"/>
    </source>
</evidence>
<name>A0ABT2JUP6_9ACTN</name>
<organism evidence="3 4">
    <name type="scientific">Streptomyces gossypii</name>
    <dbReference type="NCBI Taxonomy" id="2883101"/>
    <lineage>
        <taxon>Bacteria</taxon>
        <taxon>Bacillati</taxon>
        <taxon>Actinomycetota</taxon>
        <taxon>Actinomycetes</taxon>
        <taxon>Kitasatosporales</taxon>
        <taxon>Streptomycetaceae</taxon>
        <taxon>Streptomyces</taxon>
    </lineage>
</organism>
<dbReference type="Gene3D" id="3.20.20.30">
    <property type="entry name" value="Luciferase-like domain"/>
    <property type="match status" value="1"/>
</dbReference>
<dbReference type="Pfam" id="PF00296">
    <property type="entry name" value="Bac_luciferase"/>
    <property type="match status" value="1"/>
</dbReference>
<dbReference type="RefSeq" id="WP_260218942.1">
    <property type="nucleotide sequence ID" value="NZ_JAJAGO010000007.1"/>
</dbReference>
<evidence type="ECO:0000256" key="1">
    <source>
        <dbReference type="ARBA" id="ARBA00023002"/>
    </source>
</evidence>
<sequence length="325" mass="35520">MEIGYKLASEAFGPNELIRQAVRAEAAGFDFVEMSDHFHPWLDNQGHSSFTWTVLGSIAAHTRTLKLATGVTCPTVRYHPAIIAQAAATLALVSHGRFVLGVGSGERLNEHVVGRGFPDVRVRHQMFREALEIIRLLWRGGYRSYQGTHLRLEDARVFDLPTELPPIAVAASGPSSARIAAELGDGLFVTEPKPEVVRDYVRAGGTGPGYAEVPVAWARDEHTAAKAALNTTRWAVTGWYVMSELPNPVNFDAATTTVREEDMLAAFACGPDPARYREVAQQFTDAGYDRLVLMNAGPDPDGFFDFFENELNDALRGLTPSPVPA</sequence>
<evidence type="ECO:0000313" key="4">
    <source>
        <dbReference type="Proteomes" id="UP001156389"/>
    </source>
</evidence>
<dbReference type="InterPro" id="IPR050564">
    <property type="entry name" value="F420-G6PD/mer"/>
</dbReference>
<evidence type="ECO:0000313" key="3">
    <source>
        <dbReference type="EMBL" id="MCT2591627.1"/>
    </source>
</evidence>
<gene>
    <name evidence="3" type="ORF">LHJ74_17270</name>
</gene>
<accession>A0ABT2JUP6</accession>
<dbReference type="NCBIfam" id="TIGR03557">
    <property type="entry name" value="F420_G6P_family"/>
    <property type="match status" value="1"/>
</dbReference>
<dbReference type="InterPro" id="IPR011251">
    <property type="entry name" value="Luciferase-like_dom"/>
</dbReference>
<dbReference type="GO" id="GO:0016491">
    <property type="term" value="F:oxidoreductase activity"/>
    <property type="evidence" value="ECO:0007669"/>
    <property type="project" value="UniProtKB-KW"/>
</dbReference>
<dbReference type="PANTHER" id="PTHR43244:SF1">
    <property type="entry name" value="5,10-METHYLENETETRAHYDROMETHANOPTERIN REDUCTASE"/>
    <property type="match status" value="1"/>
</dbReference>
<dbReference type="InterPro" id="IPR036661">
    <property type="entry name" value="Luciferase-like_sf"/>
</dbReference>
<proteinExistence type="predicted"/>
<protein>
    <submittedName>
        <fullName evidence="3">TIGR03557 family F420-dependent LLM class oxidoreductase</fullName>
        <ecNumber evidence="3">1.-.-.-</ecNumber>
    </submittedName>
</protein>
<dbReference type="InterPro" id="IPR019945">
    <property type="entry name" value="F420_G6P_DH-rel"/>
</dbReference>